<evidence type="ECO:0000313" key="3">
    <source>
        <dbReference type="EMBL" id="EEI89918.1"/>
    </source>
</evidence>
<evidence type="ECO:0000259" key="1">
    <source>
        <dbReference type="Pfam" id="PF16314"/>
    </source>
</evidence>
<dbReference type="InterPro" id="IPR032533">
    <property type="entry name" value="DUF4954"/>
</dbReference>
<protein>
    <recommendedName>
        <fullName evidence="5">DUF4954 domain-containing protein</fullName>
    </recommendedName>
</protein>
<dbReference type="Pfam" id="PF20683">
    <property type="entry name" value="DUF6819"/>
    <property type="match status" value="1"/>
</dbReference>
<dbReference type="RefSeq" id="WP_003004357.1">
    <property type="nucleotide sequence ID" value="NZ_GG668630.1"/>
</dbReference>
<feature type="domain" description="DUF4954" evidence="1">
    <location>
        <begin position="42"/>
        <end position="484"/>
    </location>
</feature>
<accession>C2G4J7</accession>
<gene>
    <name evidence="3" type="ORF">HMPREF0765_4503</name>
</gene>
<proteinExistence type="predicted"/>
<sequence>MTKIQKGQLSNLGQQFIKAEYLAPGQDEYELRYEQLPRSDRFRHLTQEQIETLRSNGNTADNWSNILVTNHFIPEQIRGCRFYGLNRIGDMEPIYLDYRELRLPTGIYHSTIVSCDIGNHVAIHEVSYMSYFIIADEVILSNIDEMQTSSKAKFGNGILRAGESPDVRVALELRNENGGRKVWPFDGMLLSDAYLWTRHRDDEIFQSKLEQMTNARHTSKRGTYSTIDTGTVIKNCQVIKDVRIGGQAYIKGVNKLKNVTIHSSETAPTQIGEGCELVNGIIGEGCRIFYGVKAVRFILAAHSQLKYGARLINSFLGENSTISCCEVLNSLIFPAHEQHHNNSFLCASLIMGQSNMAAGATVGSNHNSRSPDGEIVAGRGFWPGLCVSLKHNSRFASYTLIVKGDFLYEMDIRIPFSLVSNHTTEDRLIIVPGYWFLHNMYALARNPSKYEARDKRSEKKQYYEYDILAPDTVNELFESLQIMKTAVAKAYYSTEILADQEAILRGAEILESDADISHLDILLDHFENSKRKVQLMKVRQGYKLFKKLIRYYGASALAAYSDQMEYTLQLLQQEVSWEREDWVNIGGQLIPASRYKELIHQLKTDQLNSWDEVHAYYFAQSDQYQQDKIIHAVSALAELNNLKVSEITKEHLIVLFEEALEIKQWITEEIYQTRAKDYENSFRMMVYESREEMDKVVGALENNSFIRQQKEEFKYYHQRIADKIAQLKS</sequence>
<dbReference type="Gene3D" id="2.160.10.10">
    <property type="entry name" value="Hexapeptide repeat proteins"/>
    <property type="match status" value="1"/>
</dbReference>
<evidence type="ECO:0000313" key="4">
    <source>
        <dbReference type="Proteomes" id="UP000006241"/>
    </source>
</evidence>
<dbReference type="Proteomes" id="UP000006241">
    <property type="component" value="Unassembled WGS sequence"/>
</dbReference>
<feature type="domain" description="DUF6819" evidence="2">
    <location>
        <begin position="568"/>
        <end position="725"/>
    </location>
</feature>
<dbReference type="EMBL" id="ACHB01000098">
    <property type="protein sequence ID" value="EEI89918.1"/>
    <property type="molecule type" value="Genomic_DNA"/>
</dbReference>
<reference evidence="3 4" key="1">
    <citation type="submission" date="2009-01" db="EMBL/GenBank/DDBJ databases">
        <authorList>
            <person name="Qin X."/>
            <person name="Bachman B."/>
            <person name="Battles P."/>
            <person name="Bell A."/>
            <person name="Bess C."/>
            <person name="Bickham C."/>
            <person name="Chaboub L."/>
            <person name="Chen D."/>
            <person name="Coyle M."/>
            <person name="Deiros D.R."/>
            <person name="Dinh H."/>
            <person name="Forbes L."/>
            <person name="Fowler G."/>
            <person name="Francisco L."/>
            <person name="Fu Q."/>
            <person name="Gubbala S."/>
            <person name="Hale W."/>
            <person name="Han Y."/>
            <person name="Hemphill L."/>
            <person name="Highlander S.K."/>
            <person name="Hirani K."/>
            <person name="Hogues M."/>
            <person name="Jackson L."/>
            <person name="Jakkamsetti A."/>
            <person name="Javaid M."/>
            <person name="Jiang H."/>
            <person name="Korchina V."/>
            <person name="Kovar C."/>
            <person name="Lara F."/>
            <person name="Lee S."/>
            <person name="Mata R."/>
            <person name="Mathew T."/>
            <person name="Moen C."/>
            <person name="Morales K."/>
            <person name="Munidasa M."/>
            <person name="Nazareth L."/>
            <person name="Ngo R."/>
            <person name="Nguyen L."/>
            <person name="Okwuonu G."/>
            <person name="Ongeri F."/>
            <person name="Patil S."/>
            <person name="Petrosino J."/>
            <person name="Pham C."/>
            <person name="Pham P."/>
            <person name="Pu L.-L."/>
            <person name="Puazo M."/>
            <person name="Raj R."/>
            <person name="Reid J."/>
            <person name="Rouhana J."/>
            <person name="Saada N."/>
            <person name="Shang Y."/>
            <person name="Simmons D."/>
            <person name="Thornton R."/>
            <person name="Warren J."/>
            <person name="Weissenberger G."/>
            <person name="Zhang J."/>
            <person name="Zhang L."/>
            <person name="Zhou C."/>
            <person name="Zhu D."/>
            <person name="Muzny D."/>
            <person name="Worley K."/>
            <person name="Gibbs R."/>
        </authorList>
    </citation>
    <scope>NUCLEOTIDE SEQUENCE [LARGE SCALE GENOMIC DNA]</scope>
    <source>
        <strain evidence="3 4">ATCC 33300</strain>
    </source>
</reference>
<comment type="caution">
    <text evidence="3">The sequence shown here is derived from an EMBL/GenBank/DDBJ whole genome shotgun (WGS) entry which is preliminary data.</text>
</comment>
<dbReference type="InterPro" id="IPR011004">
    <property type="entry name" value="Trimer_LpxA-like_sf"/>
</dbReference>
<dbReference type="InterPro" id="IPR049208">
    <property type="entry name" value="DUF6819"/>
</dbReference>
<dbReference type="SUPFAM" id="SSF51161">
    <property type="entry name" value="Trimeric LpxA-like enzymes"/>
    <property type="match status" value="1"/>
</dbReference>
<evidence type="ECO:0000259" key="2">
    <source>
        <dbReference type="Pfam" id="PF20683"/>
    </source>
</evidence>
<organism evidence="3 4">
    <name type="scientific">Sphingobacterium spiritivorum ATCC 33300</name>
    <dbReference type="NCBI Taxonomy" id="525372"/>
    <lineage>
        <taxon>Bacteria</taxon>
        <taxon>Pseudomonadati</taxon>
        <taxon>Bacteroidota</taxon>
        <taxon>Sphingobacteriia</taxon>
        <taxon>Sphingobacteriales</taxon>
        <taxon>Sphingobacteriaceae</taxon>
        <taxon>Sphingobacterium</taxon>
    </lineage>
</organism>
<dbReference type="HOGENOM" id="CLU_382600_0_0_10"/>
<dbReference type="AlphaFoldDB" id="C2G4J7"/>
<evidence type="ECO:0008006" key="5">
    <source>
        <dbReference type="Google" id="ProtNLM"/>
    </source>
</evidence>
<name>C2G4J7_SPHSI</name>
<dbReference type="Pfam" id="PF16314">
    <property type="entry name" value="DUF4954"/>
    <property type="match status" value="1"/>
</dbReference>